<gene>
    <name evidence="1" type="ORF">ABT211_17185</name>
</gene>
<dbReference type="RefSeq" id="WP_351957575.1">
    <property type="nucleotide sequence ID" value="NZ_JBEOZM010000006.1"/>
</dbReference>
<keyword evidence="2" id="KW-1185">Reference proteome</keyword>
<protein>
    <recommendedName>
        <fullName evidence="3">Transposase</fullName>
    </recommendedName>
</protein>
<evidence type="ECO:0000313" key="2">
    <source>
        <dbReference type="Proteomes" id="UP001490365"/>
    </source>
</evidence>
<dbReference type="Proteomes" id="UP001490365">
    <property type="component" value="Unassembled WGS sequence"/>
</dbReference>
<comment type="caution">
    <text evidence="1">The sequence shown here is derived from an EMBL/GenBank/DDBJ whole genome shotgun (WGS) entry which is preliminary data.</text>
</comment>
<organism evidence="1 2">
    <name type="scientific">Streptomyces sp. 900105755</name>
    <dbReference type="NCBI Taxonomy" id="3154389"/>
    <lineage>
        <taxon>Bacteria</taxon>
        <taxon>Bacillati</taxon>
        <taxon>Actinomycetota</taxon>
        <taxon>Actinomycetes</taxon>
        <taxon>Kitasatosporales</taxon>
        <taxon>Streptomycetaceae</taxon>
        <taxon>Streptomyces</taxon>
    </lineage>
</organism>
<name>A0ABV1TG43_9ACTN</name>
<accession>A0ABV1TG43</accession>
<proteinExistence type="predicted"/>
<dbReference type="EMBL" id="JBEOZM010000006">
    <property type="protein sequence ID" value="MER6269010.1"/>
    <property type="molecule type" value="Genomic_DNA"/>
</dbReference>
<sequence>MPIDDTLTFVPFRDLPPWLKRRWVYVTVRDELEYWWLRCTAAVEDNGRIRRGRRLR</sequence>
<evidence type="ECO:0000313" key="1">
    <source>
        <dbReference type="EMBL" id="MER6269010.1"/>
    </source>
</evidence>
<evidence type="ECO:0008006" key="3">
    <source>
        <dbReference type="Google" id="ProtNLM"/>
    </source>
</evidence>
<reference evidence="1 2" key="1">
    <citation type="submission" date="2024-06" db="EMBL/GenBank/DDBJ databases">
        <title>The Natural Products Discovery Center: Release of the First 8490 Sequenced Strains for Exploring Actinobacteria Biosynthetic Diversity.</title>
        <authorList>
            <person name="Kalkreuter E."/>
            <person name="Kautsar S.A."/>
            <person name="Yang D."/>
            <person name="Bader C.D."/>
            <person name="Teijaro C.N."/>
            <person name="Fluegel L."/>
            <person name="Davis C.M."/>
            <person name="Simpson J.R."/>
            <person name="Lauterbach L."/>
            <person name="Steele A.D."/>
            <person name="Gui C."/>
            <person name="Meng S."/>
            <person name="Li G."/>
            <person name="Viehrig K."/>
            <person name="Ye F."/>
            <person name="Su P."/>
            <person name="Kiefer A.F."/>
            <person name="Nichols A."/>
            <person name="Cepeda A.J."/>
            <person name="Yan W."/>
            <person name="Fan B."/>
            <person name="Jiang Y."/>
            <person name="Adhikari A."/>
            <person name="Zheng C.-J."/>
            <person name="Schuster L."/>
            <person name="Cowan T.M."/>
            <person name="Smanski M.J."/>
            <person name="Chevrette M.G."/>
            <person name="De Carvalho L.P.S."/>
            <person name="Shen B."/>
        </authorList>
    </citation>
    <scope>NUCLEOTIDE SEQUENCE [LARGE SCALE GENOMIC DNA]</scope>
    <source>
        <strain evidence="1 2">NPDC001694</strain>
    </source>
</reference>